<keyword evidence="1" id="KW-0175">Coiled coil</keyword>
<proteinExistence type="predicted"/>
<dbReference type="EMBL" id="MT141175">
    <property type="protein sequence ID" value="QJA55708.1"/>
    <property type="molecule type" value="Genomic_DNA"/>
</dbReference>
<feature type="coiled-coil region" evidence="1">
    <location>
        <begin position="99"/>
        <end position="126"/>
    </location>
</feature>
<sequence length="127" mass="14936">MAIRKVEILEHDDKHIIVKFSTSQDAMSKIDQIFHWTTLTVYFDDAAKLRLAATKKVIVDRQNEYRRHKDFPLTDLFHMSKWASGKSGFSDESALERIKEKVVNKRDLTEREKKALEEILAFARKNK</sequence>
<evidence type="ECO:0000256" key="1">
    <source>
        <dbReference type="SAM" id="Coils"/>
    </source>
</evidence>
<evidence type="ECO:0000313" key="2">
    <source>
        <dbReference type="EMBL" id="QJA55708.1"/>
    </source>
</evidence>
<reference evidence="2" key="1">
    <citation type="submission" date="2020-03" db="EMBL/GenBank/DDBJ databases">
        <title>The deep terrestrial virosphere.</title>
        <authorList>
            <person name="Holmfeldt K."/>
            <person name="Nilsson E."/>
            <person name="Simone D."/>
            <person name="Lopez-Fernandez M."/>
            <person name="Wu X."/>
            <person name="de Brujin I."/>
            <person name="Lundin D."/>
            <person name="Andersson A."/>
            <person name="Bertilsson S."/>
            <person name="Dopson M."/>
        </authorList>
    </citation>
    <scope>NUCLEOTIDE SEQUENCE</scope>
    <source>
        <strain evidence="2">MM415B02000</strain>
    </source>
</reference>
<protein>
    <submittedName>
        <fullName evidence="2">Uncharacterized protein</fullName>
    </submittedName>
</protein>
<name>A0A6M3IET0_9ZZZZ</name>
<accession>A0A6M3IET0</accession>
<dbReference type="AlphaFoldDB" id="A0A6M3IET0"/>
<gene>
    <name evidence="2" type="ORF">MM415B02000_0004</name>
</gene>
<organism evidence="2">
    <name type="scientific">viral metagenome</name>
    <dbReference type="NCBI Taxonomy" id="1070528"/>
    <lineage>
        <taxon>unclassified sequences</taxon>
        <taxon>metagenomes</taxon>
        <taxon>organismal metagenomes</taxon>
    </lineage>
</organism>